<evidence type="ECO:0000313" key="2">
    <source>
        <dbReference type="Proteomes" id="UP001163603"/>
    </source>
</evidence>
<evidence type="ECO:0000313" key="1">
    <source>
        <dbReference type="EMBL" id="KAJ0014435.1"/>
    </source>
</evidence>
<dbReference type="EMBL" id="CM047748">
    <property type="protein sequence ID" value="KAJ0014435.1"/>
    <property type="molecule type" value="Genomic_DNA"/>
</dbReference>
<reference evidence="2" key="1">
    <citation type="journal article" date="2023" name="G3 (Bethesda)">
        <title>Genome assembly and association tests identify interacting loci associated with vigor, precocity, and sex in interspecific pistachio rootstocks.</title>
        <authorList>
            <person name="Palmer W."/>
            <person name="Jacygrad E."/>
            <person name="Sagayaradj S."/>
            <person name="Cavanaugh K."/>
            <person name="Han R."/>
            <person name="Bertier L."/>
            <person name="Beede B."/>
            <person name="Kafkas S."/>
            <person name="Golino D."/>
            <person name="Preece J."/>
            <person name="Michelmore R."/>
        </authorList>
    </citation>
    <scope>NUCLEOTIDE SEQUENCE [LARGE SCALE GENOMIC DNA]</scope>
</reference>
<dbReference type="Proteomes" id="UP001163603">
    <property type="component" value="Chromosome 13"/>
</dbReference>
<sequence length="66" mass="7815">MILSFFSTAPLEQQEGKDKLLYRNKTVWDGGFPSIARWMTNLLDDEIEEDELFWNQVALKENLSYE</sequence>
<name>A0ACC0XDD9_9ROSI</name>
<accession>A0ACC0XDD9</accession>
<protein>
    <submittedName>
        <fullName evidence="1">Uncharacterized protein</fullName>
    </submittedName>
</protein>
<proteinExistence type="predicted"/>
<comment type="caution">
    <text evidence="1">The sequence shown here is derived from an EMBL/GenBank/DDBJ whole genome shotgun (WGS) entry which is preliminary data.</text>
</comment>
<organism evidence="1 2">
    <name type="scientific">Pistacia integerrima</name>
    <dbReference type="NCBI Taxonomy" id="434235"/>
    <lineage>
        <taxon>Eukaryota</taxon>
        <taxon>Viridiplantae</taxon>
        <taxon>Streptophyta</taxon>
        <taxon>Embryophyta</taxon>
        <taxon>Tracheophyta</taxon>
        <taxon>Spermatophyta</taxon>
        <taxon>Magnoliopsida</taxon>
        <taxon>eudicotyledons</taxon>
        <taxon>Gunneridae</taxon>
        <taxon>Pentapetalae</taxon>
        <taxon>rosids</taxon>
        <taxon>malvids</taxon>
        <taxon>Sapindales</taxon>
        <taxon>Anacardiaceae</taxon>
        <taxon>Pistacia</taxon>
    </lineage>
</organism>
<gene>
    <name evidence="1" type="ORF">Pint_21448</name>
</gene>
<keyword evidence="2" id="KW-1185">Reference proteome</keyword>